<dbReference type="InterPro" id="IPR013083">
    <property type="entry name" value="Znf_RING/FYVE/PHD"/>
</dbReference>
<dbReference type="Gramene" id="PRQ51930">
    <property type="protein sequence ID" value="PRQ51930"/>
    <property type="gene ID" value="RchiOBHm_Chr2g0149921"/>
</dbReference>
<evidence type="ECO:0000256" key="3">
    <source>
        <dbReference type="ARBA" id="ARBA00022786"/>
    </source>
</evidence>
<dbReference type="GO" id="GO:0008270">
    <property type="term" value="F:zinc ion binding"/>
    <property type="evidence" value="ECO:0007669"/>
    <property type="project" value="UniProtKB-KW"/>
</dbReference>
<dbReference type="InterPro" id="IPR051031">
    <property type="entry name" value="RING-box_E3_Ubiquitin_Ligase"/>
</dbReference>
<reference evidence="5 6" key="1">
    <citation type="journal article" date="2018" name="Nat. Genet.">
        <title>The Rosa genome provides new insights in the design of modern roses.</title>
        <authorList>
            <person name="Bendahmane M."/>
        </authorList>
    </citation>
    <scope>NUCLEOTIDE SEQUENCE [LARGE SCALE GENOMIC DNA]</scope>
    <source>
        <strain evidence="6">cv. Old Blush</strain>
    </source>
</reference>
<gene>
    <name evidence="5" type="ORF">RchiOBHm_Chr2g0149921</name>
</gene>
<keyword evidence="3" id="KW-0833">Ubl conjugation pathway</keyword>
<dbReference type="SUPFAM" id="SSF57850">
    <property type="entry name" value="RING/U-box"/>
    <property type="match status" value="1"/>
</dbReference>
<evidence type="ECO:0000256" key="2">
    <source>
        <dbReference type="ARBA" id="ARBA00022771"/>
    </source>
</evidence>
<accession>A0A2P6RZS6</accession>
<evidence type="ECO:0000313" key="5">
    <source>
        <dbReference type="EMBL" id="PRQ51930.1"/>
    </source>
</evidence>
<dbReference type="EMBL" id="PDCK01000040">
    <property type="protein sequence ID" value="PRQ51930.1"/>
    <property type="molecule type" value="Genomic_DNA"/>
</dbReference>
<dbReference type="STRING" id="74649.A0A2P6RZS6"/>
<evidence type="ECO:0000256" key="4">
    <source>
        <dbReference type="ARBA" id="ARBA00022833"/>
    </source>
</evidence>
<dbReference type="PANTHER" id="PTHR11210">
    <property type="entry name" value="RING BOX"/>
    <property type="match status" value="1"/>
</dbReference>
<proteinExistence type="predicted"/>
<dbReference type="Proteomes" id="UP000238479">
    <property type="component" value="Chromosome 2"/>
</dbReference>
<evidence type="ECO:0000313" key="6">
    <source>
        <dbReference type="Proteomes" id="UP000238479"/>
    </source>
</evidence>
<keyword evidence="4" id="KW-0862">Zinc</keyword>
<comment type="caution">
    <text evidence="5">The sequence shown here is derived from an EMBL/GenBank/DDBJ whole genome shotgun (WGS) entry which is preliminary data.</text>
</comment>
<keyword evidence="2" id="KW-0863">Zinc-finger</keyword>
<protein>
    <submittedName>
        <fullName evidence="5">Putative Zinc finger, RING/FYVE/PHD-type</fullName>
    </submittedName>
</protein>
<dbReference type="AlphaFoldDB" id="A0A2P6RZS6"/>
<keyword evidence="1" id="KW-0479">Metal-binding</keyword>
<name>A0A2P6RZS6_ROSCH</name>
<organism evidence="5 6">
    <name type="scientific">Rosa chinensis</name>
    <name type="common">China rose</name>
    <dbReference type="NCBI Taxonomy" id="74649"/>
    <lineage>
        <taxon>Eukaryota</taxon>
        <taxon>Viridiplantae</taxon>
        <taxon>Streptophyta</taxon>
        <taxon>Embryophyta</taxon>
        <taxon>Tracheophyta</taxon>
        <taxon>Spermatophyta</taxon>
        <taxon>Magnoliopsida</taxon>
        <taxon>eudicotyledons</taxon>
        <taxon>Gunneridae</taxon>
        <taxon>Pentapetalae</taxon>
        <taxon>rosids</taxon>
        <taxon>fabids</taxon>
        <taxon>Rosales</taxon>
        <taxon>Rosaceae</taxon>
        <taxon>Rosoideae</taxon>
        <taxon>Rosoideae incertae sedis</taxon>
        <taxon>Rosa</taxon>
    </lineage>
</organism>
<sequence length="87" mass="9861">MWAWDFVVDNCAICRNHIMHLCIECQANQKTVTNEECMVAWELATMPSTSTALVDASRLVRSVLWITASGSSRSMVMIKTMHVKTRL</sequence>
<keyword evidence="6" id="KW-1185">Reference proteome</keyword>
<dbReference type="Gene3D" id="3.30.40.10">
    <property type="entry name" value="Zinc/RING finger domain, C3HC4 (zinc finger)"/>
    <property type="match status" value="1"/>
</dbReference>
<evidence type="ECO:0000256" key="1">
    <source>
        <dbReference type="ARBA" id="ARBA00022723"/>
    </source>
</evidence>